<feature type="compositionally biased region" description="Low complexity" evidence="1">
    <location>
        <begin position="769"/>
        <end position="780"/>
    </location>
</feature>
<protein>
    <recommendedName>
        <fullName evidence="2">FH2 domain-containing protein</fullName>
    </recommendedName>
</protein>
<dbReference type="Proteomes" id="UP000023152">
    <property type="component" value="Unassembled WGS sequence"/>
</dbReference>
<comment type="caution">
    <text evidence="3">The sequence shown here is derived from an EMBL/GenBank/DDBJ whole genome shotgun (WGS) entry which is preliminary data.</text>
</comment>
<dbReference type="Gene3D" id="1.20.58.2220">
    <property type="entry name" value="Formin, FH2 domain"/>
    <property type="match status" value="1"/>
</dbReference>
<evidence type="ECO:0000313" key="4">
    <source>
        <dbReference type="Proteomes" id="UP000023152"/>
    </source>
</evidence>
<gene>
    <name evidence="3" type="ORF">RFI_35439</name>
</gene>
<proteinExistence type="predicted"/>
<dbReference type="InterPro" id="IPR015425">
    <property type="entry name" value="FH2_Formin"/>
</dbReference>
<dbReference type="OrthoDB" id="1104827at2759"/>
<keyword evidence="4" id="KW-1185">Reference proteome</keyword>
<dbReference type="PANTHER" id="PTHR45725">
    <property type="entry name" value="FORMIN HOMOLOGY 2 FAMILY MEMBER"/>
    <property type="match status" value="1"/>
</dbReference>
<dbReference type="PANTHER" id="PTHR45725:SF1">
    <property type="entry name" value="DISHEVELLED ASSOCIATED ACTIVATOR OF MORPHOGENESIS, ISOFORM D"/>
    <property type="match status" value="1"/>
</dbReference>
<evidence type="ECO:0000256" key="1">
    <source>
        <dbReference type="SAM" id="MobiDB-lite"/>
    </source>
</evidence>
<dbReference type="SUPFAM" id="SSF101447">
    <property type="entry name" value="Formin homology 2 domain (FH2 domain)"/>
    <property type="match status" value="1"/>
</dbReference>
<feature type="region of interest" description="Disordered" evidence="1">
    <location>
        <begin position="682"/>
        <end position="780"/>
    </location>
</feature>
<feature type="compositionally biased region" description="Basic and acidic residues" evidence="1">
    <location>
        <begin position="626"/>
        <end position="638"/>
    </location>
</feature>
<dbReference type="InterPro" id="IPR042201">
    <property type="entry name" value="FH2_Formin_sf"/>
</dbReference>
<feature type="compositionally biased region" description="Acidic residues" evidence="1">
    <location>
        <begin position="449"/>
        <end position="460"/>
    </location>
</feature>
<feature type="region of interest" description="Disordered" evidence="1">
    <location>
        <begin position="587"/>
        <end position="654"/>
    </location>
</feature>
<evidence type="ECO:0000313" key="3">
    <source>
        <dbReference type="EMBL" id="ETO02001.1"/>
    </source>
</evidence>
<reference evidence="3 4" key="1">
    <citation type="journal article" date="2013" name="Curr. Biol.">
        <title>The Genome of the Foraminiferan Reticulomyxa filosa.</title>
        <authorList>
            <person name="Glockner G."/>
            <person name="Hulsmann N."/>
            <person name="Schleicher M."/>
            <person name="Noegel A.A."/>
            <person name="Eichinger L."/>
            <person name="Gallinger C."/>
            <person name="Pawlowski J."/>
            <person name="Sierra R."/>
            <person name="Euteneuer U."/>
            <person name="Pillet L."/>
            <person name="Moustafa A."/>
            <person name="Platzer M."/>
            <person name="Groth M."/>
            <person name="Szafranski K."/>
            <person name="Schliwa M."/>
        </authorList>
    </citation>
    <scope>NUCLEOTIDE SEQUENCE [LARGE SCALE GENOMIC DNA]</scope>
</reference>
<feature type="compositionally biased region" description="Basic and acidic residues" evidence="1">
    <location>
        <begin position="716"/>
        <end position="726"/>
    </location>
</feature>
<sequence>MGASELVKEREKEKENQMLGKYGLKPKQKVKPTKAMKVFHWQKVQEKDVTETIWKNLDETSVQFNVQEFEEMFSMPEPKIKQILGLGAKKNGKGNDEDSKSNEADAKIVWVASKRQYNVEIALKRLKISGADLGAEIIAMDDNKVSLEMLLKWEGLVPDNAEQQEAIEKGKQYSKDIDKFGVVEKFFYDLSEIPGLSERIHFWIMRKQFPATVHEKYERIQMLRTAVEAIERSEALKEFLKVVLAFGNHLNGENKNGQAYGFQLQTLRMLSGVKSQDNKYSLLMYVCKYAMEKHPKVLGLNKELECITEAAKMDTDTLEKQIEEIVTNINSLPDMIKEFKKKKLPKNDTIVSKVEEFHKYASEQVLQLKKTLADLYNEERKKRQEANAQKLSKQIVRRASKTTLEQKGIVKDESRVKAELQLKLKLQGDMTAHVKKQTMLMQQMPDVLYSDDEDDEGDGGADDHEKKGEKKNNLQQGNNNTLEPEDVKSDVEDGAERALTFRKHSTDRDDGSLTDLADIMADEMMDNEKVGLHPQDSHKSAPLSSQGSAHDVQINENTTIFLNQHHEFAIGGVSSTKKKGIKHAVKFHHDSQDNPAKDKEDPSQDNPAKDKEDPSQQATTPRGGARRSEWNKTKEQEKHTKKSSKGGGKHVRKETRLKLAFQNINTAPAFHSKNIHGQQYTALSLASSEKKKPKSPQAKSPRKALESNTSQSNINAKDKGKKEHEANTSTASIASTTSATSATSSTPNTDDKKNKAKLYEQQMDKMRRTTQTTNNTTFEF</sequence>
<dbReference type="InterPro" id="IPR051425">
    <property type="entry name" value="Formin_Homology"/>
</dbReference>
<feature type="compositionally biased region" description="Basic and acidic residues" evidence="1">
    <location>
        <begin position="530"/>
        <end position="539"/>
    </location>
</feature>
<feature type="compositionally biased region" description="Polar residues" evidence="1">
    <location>
        <begin position="473"/>
        <end position="482"/>
    </location>
</feature>
<feature type="region of interest" description="Disordered" evidence="1">
    <location>
        <begin position="530"/>
        <end position="550"/>
    </location>
</feature>
<dbReference type="EMBL" id="ASPP01036923">
    <property type="protein sequence ID" value="ETO02001.1"/>
    <property type="molecule type" value="Genomic_DNA"/>
</dbReference>
<dbReference type="SMART" id="SM00498">
    <property type="entry name" value="FH2"/>
    <property type="match status" value="1"/>
</dbReference>
<evidence type="ECO:0000259" key="2">
    <source>
        <dbReference type="PROSITE" id="PS51444"/>
    </source>
</evidence>
<feature type="compositionally biased region" description="Low complexity" evidence="1">
    <location>
        <begin position="728"/>
        <end position="746"/>
    </location>
</feature>
<organism evidence="3 4">
    <name type="scientific">Reticulomyxa filosa</name>
    <dbReference type="NCBI Taxonomy" id="46433"/>
    <lineage>
        <taxon>Eukaryota</taxon>
        <taxon>Sar</taxon>
        <taxon>Rhizaria</taxon>
        <taxon>Retaria</taxon>
        <taxon>Foraminifera</taxon>
        <taxon>Monothalamids</taxon>
        <taxon>Reticulomyxidae</taxon>
        <taxon>Reticulomyxa</taxon>
    </lineage>
</organism>
<dbReference type="AlphaFoldDB" id="X6LKW8"/>
<dbReference type="OMA" id="QDNPAKD"/>
<name>X6LKW8_RETFI</name>
<feature type="region of interest" description="Disordered" evidence="1">
    <location>
        <begin position="449"/>
        <end position="491"/>
    </location>
</feature>
<feature type="compositionally biased region" description="Basic and acidic residues" evidence="1">
    <location>
        <begin position="587"/>
        <end position="614"/>
    </location>
</feature>
<feature type="domain" description="FH2" evidence="2">
    <location>
        <begin position="26"/>
        <end position="432"/>
    </location>
</feature>
<dbReference type="Pfam" id="PF02181">
    <property type="entry name" value="FH2"/>
    <property type="match status" value="1"/>
</dbReference>
<feature type="compositionally biased region" description="Basic and acidic residues" evidence="1">
    <location>
        <begin position="461"/>
        <end position="472"/>
    </location>
</feature>
<feature type="compositionally biased region" description="Basic residues" evidence="1">
    <location>
        <begin position="639"/>
        <end position="654"/>
    </location>
</feature>
<feature type="compositionally biased region" description="Polar residues" evidence="1">
    <location>
        <begin position="706"/>
        <end position="715"/>
    </location>
</feature>
<accession>X6LKW8</accession>
<dbReference type="PROSITE" id="PS51444">
    <property type="entry name" value="FH2"/>
    <property type="match status" value="1"/>
</dbReference>